<reference evidence="2" key="1">
    <citation type="journal article" date="2023" name="Mol. Phylogenet. Evol.">
        <title>Genome-scale phylogeny and comparative genomics of the fungal order Sordariales.</title>
        <authorList>
            <person name="Hensen N."/>
            <person name="Bonometti L."/>
            <person name="Westerberg I."/>
            <person name="Brannstrom I.O."/>
            <person name="Guillou S."/>
            <person name="Cros-Aarteil S."/>
            <person name="Calhoun S."/>
            <person name="Haridas S."/>
            <person name="Kuo A."/>
            <person name="Mondo S."/>
            <person name="Pangilinan J."/>
            <person name="Riley R."/>
            <person name="LaButti K."/>
            <person name="Andreopoulos B."/>
            <person name="Lipzen A."/>
            <person name="Chen C."/>
            <person name="Yan M."/>
            <person name="Daum C."/>
            <person name="Ng V."/>
            <person name="Clum A."/>
            <person name="Steindorff A."/>
            <person name="Ohm R.A."/>
            <person name="Martin F."/>
            <person name="Silar P."/>
            <person name="Natvig D.O."/>
            <person name="Lalanne C."/>
            <person name="Gautier V."/>
            <person name="Ament-Velasquez S.L."/>
            <person name="Kruys A."/>
            <person name="Hutchinson M.I."/>
            <person name="Powell A.J."/>
            <person name="Barry K."/>
            <person name="Miller A.N."/>
            <person name="Grigoriev I.V."/>
            <person name="Debuchy R."/>
            <person name="Gladieux P."/>
            <person name="Hiltunen Thoren M."/>
            <person name="Johannesson H."/>
        </authorList>
    </citation>
    <scope>NUCLEOTIDE SEQUENCE</scope>
    <source>
        <strain evidence="2">SMH4131-1</strain>
    </source>
</reference>
<comment type="caution">
    <text evidence="2">The sequence shown here is derived from an EMBL/GenBank/DDBJ whole genome shotgun (WGS) entry which is preliminary data.</text>
</comment>
<keyword evidence="3" id="KW-1185">Reference proteome</keyword>
<proteinExistence type="predicted"/>
<accession>A0AAE0J216</accession>
<feature type="region of interest" description="Disordered" evidence="1">
    <location>
        <begin position="168"/>
        <end position="197"/>
    </location>
</feature>
<evidence type="ECO:0000313" key="2">
    <source>
        <dbReference type="EMBL" id="KAK3335453.1"/>
    </source>
</evidence>
<evidence type="ECO:0000313" key="3">
    <source>
        <dbReference type="Proteomes" id="UP001286456"/>
    </source>
</evidence>
<name>A0AAE0J216_9PEZI</name>
<dbReference type="AlphaFoldDB" id="A0AAE0J216"/>
<dbReference type="EMBL" id="JAUEPO010000001">
    <property type="protein sequence ID" value="KAK3335453.1"/>
    <property type="molecule type" value="Genomic_DNA"/>
</dbReference>
<reference evidence="2" key="2">
    <citation type="submission" date="2023-06" db="EMBL/GenBank/DDBJ databases">
        <authorList>
            <consortium name="Lawrence Berkeley National Laboratory"/>
            <person name="Haridas S."/>
            <person name="Hensen N."/>
            <person name="Bonometti L."/>
            <person name="Westerberg I."/>
            <person name="Brannstrom I.O."/>
            <person name="Guillou S."/>
            <person name="Cros-Aarteil S."/>
            <person name="Calhoun S."/>
            <person name="Kuo A."/>
            <person name="Mondo S."/>
            <person name="Pangilinan J."/>
            <person name="Riley R."/>
            <person name="Labutti K."/>
            <person name="Andreopoulos B."/>
            <person name="Lipzen A."/>
            <person name="Chen C."/>
            <person name="Yanf M."/>
            <person name="Daum C."/>
            <person name="Ng V."/>
            <person name="Clum A."/>
            <person name="Steindorff A."/>
            <person name="Ohm R."/>
            <person name="Martin F."/>
            <person name="Silar P."/>
            <person name="Natvig D."/>
            <person name="Lalanne C."/>
            <person name="Gautier V."/>
            <person name="Ament-Velasquez S.L."/>
            <person name="Kruys A."/>
            <person name="Hutchinson M.I."/>
            <person name="Powell A.J."/>
            <person name="Barry K."/>
            <person name="Miller A.N."/>
            <person name="Grigoriev I.V."/>
            <person name="Debuchy R."/>
            <person name="Gladieux P."/>
            <person name="Thoren M.H."/>
            <person name="Johannesson H."/>
        </authorList>
    </citation>
    <scope>NUCLEOTIDE SEQUENCE</scope>
    <source>
        <strain evidence="2">SMH4131-1</strain>
    </source>
</reference>
<protein>
    <submittedName>
        <fullName evidence="2">Uncharacterized protein</fullName>
    </submittedName>
</protein>
<feature type="compositionally biased region" description="Basic and acidic residues" evidence="1">
    <location>
        <begin position="185"/>
        <end position="197"/>
    </location>
</feature>
<dbReference type="Proteomes" id="UP001286456">
    <property type="component" value="Unassembled WGS sequence"/>
</dbReference>
<organism evidence="2 3">
    <name type="scientific">Cercophora scortea</name>
    <dbReference type="NCBI Taxonomy" id="314031"/>
    <lineage>
        <taxon>Eukaryota</taxon>
        <taxon>Fungi</taxon>
        <taxon>Dikarya</taxon>
        <taxon>Ascomycota</taxon>
        <taxon>Pezizomycotina</taxon>
        <taxon>Sordariomycetes</taxon>
        <taxon>Sordariomycetidae</taxon>
        <taxon>Sordariales</taxon>
        <taxon>Lasiosphaeriaceae</taxon>
        <taxon>Cercophora</taxon>
    </lineage>
</organism>
<sequence length="239" mass="27145">MYTLRTDDPFHSLPDAHLEDCMATAIRLRRQSETRQTKYDLMCLGRLIRTRRLTWGWSLRCESAVALSVHSPNGNSTQSFQHIRRPGLITQAGKGGRSAYCCSLERIHPRQAKPAPFVHAIIQKELKVFELLPSYLGCVRAVGKAVEWFRLGSEATLALLAAERDRQARRGRQRNLPNPDLPCRLQDKARGPQQDTHHLNPAVGWISKQVQFMSVFWCDYDHGVSRGGGSLRLSQFSVR</sequence>
<gene>
    <name evidence="2" type="ORF">B0T19DRAFT_9064</name>
</gene>
<evidence type="ECO:0000256" key="1">
    <source>
        <dbReference type="SAM" id="MobiDB-lite"/>
    </source>
</evidence>